<organism evidence="10 11">
    <name type="scientific">Trichuris muris</name>
    <name type="common">Mouse whipworm</name>
    <dbReference type="NCBI Taxonomy" id="70415"/>
    <lineage>
        <taxon>Eukaryota</taxon>
        <taxon>Metazoa</taxon>
        <taxon>Ecdysozoa</taxon>
        <taxon>Nematoda</taxon>
        <taxon>Enoplea</taxon>
        <taxon>Dorylaimia</taxon>
        <taxon>Trichinellida</taxon>
        <taxon>Trichuridae</taxon>
        <taxon>Trichuris</taxon>
    </lineage>
</organism>
<feature type="domain" description="CCHC-type" evidence="8">
    <location>
        <begin position="281"/>
        <end position="297"/>
    </location>
</feature>
<dbReference type="Pfam" id="PF00098">
    <property type="entry name" value="zf-CCHC"/>
    <property type="match status" value="1"/>
</dbReference>
<evidence type="ECO:0000256" key="3">
    <source>
        <dbReference type="ARBA" id="ARBA00022722"/>
    </source>
</evidence>
<dbReference type="GO" id="GO:0004519">
    <property type="term" value="F:endonuclease activity"/>
    <property type="evidence" value="ECO:0007669"/>
    <property type="project" value="UniProtKB-KW"/>
</dbReference>
<dbReference type="PANTHER" id="PTHR37984:SF5">
    <property type="entry name" value="PROTEIN NYNRIN-LIKE"/>
    <property type="match status" value="1"/>
</dbReference>
<dbReference type="WBParaSite" id="TMUE_1000002713.1">
    <property type="protein sequence ID" value="TMUE_1000002713.1"/>
    <property type="gene ID" value="WBGene00295561"/>
</dbReference>
<dbReference type="InterPro" id="IPR001878">
    <property type="entry name" value="Znf_CCHC"/>
</dbReference>
<proteinExistence type="predicted"/>
<dbReference type="GO" id="GO:0008270">
    <property type="term" value="F:zinc ion binding"/>
    <property type="evidence" value="ECO:0007669"/>
    <property type="project" value="UniProtKB-KW"/>
</dbReference>
<evidence type="ECO:0000313" key="10">
    <source>
        <dbReference type="Proteomes" id="UP000046395"/>
    </source>
</evidence>
<dbReference type="GO" id="GO:0016779">
    <property type="term" value="F:nucleotidyltransferase activity"/>
    <property type="evidence" value="ECO:0007669"/>
    <property type="project" value="UniProtKB-KW"/>
</dbReference>
<feature type="region of interest" description="Disordered" evidence="7">
    <location>
        <begin position="1"/>
        <end position="24"/>
    </location>
</feature>
<dbReference type="CDD" id="cd00303">
    <property type="entry name" value="retropepsin_like"/>
    <property type="match status" value="1"/>
</dbReference>
<keyword evidence="1" id="KW-0808">Transferase</keyword>
<keyword evidence="5" id="KW-0378">Hydrolase</keyword>
<keyword evidence="4" id="KW-0255">Endonuclease</keyword>
<dbReference type="GO" id="GO:0004190">
    <property type="term" value="F:aspartic-type endopeptidase activity"/>
    <property type="evidence" value="ECO:0007669"/>
    <property type="project" value="InterPro"/>
</dbReference>
<feature type="domain" description="Peptidase A2" evidence="9">
    <location>
        <begin position="364"/>
        <end position="403"/>
    </location>
</feature>
<evidence type="ECO:0000256" key="2">
    <source>
        <dbReference type="ARBA" id="ARBA00022695"/>
    </source>
</evidence>
<dbReference type="PANTHER" id="PTHR37984">
    <property type="entry name" value="PROTEIN CBG26694"/>
    <property type="match status" value="1"/>
</dbReference>
<keyword evidence="6" id="KW-0479">Metal-binding</keyword>
<accession>A0A5S6Q6B0</accession>
<sequence length="586" mass="64984">MAQRTGYTSVKESPATEPPSRPVVMPQVYNGEGSWEEWRTSFDLCGSVNRWSEEDKLQLLAVCLTGNAAWAYQQLTAEQLRSYSSCVAGLKILLVPSNVEQLNVTLFRARHKAVEEDWFSFARELAKLAAKAYPNFRPDVPDALALERFLMELGSEEWAATVRRAHPATLLDAARMAIQGEATDRAYNSSSTARRPTNFANALVAEVSDIAAIRSNVRREPRRDIRLINEVGSQDNIQLLRNEINELKTMMRDLAIQPGPSTTSDLEGCQKSGSKMSDCVKCFKCGLPGHMKKDCPRIRGAGGRRCCCGGSCNKYFNAYSVDELPTDKCIASGSKKKTPPASELWDATVGEVVCVAVQIQTRYIQMLVDTGAGRTLLRFDEFQRTKGEWKLSQCNVRLLSAGGIPLDIVSTARLPLCQGNHFIATDVIVVRKLQFAGVLGVDFLKLHGFVGDLVHGTMYCPNRKLKVPLRNARRASIDGAWSVVEQKAVSLKRSMKLHELADATVVQLNAYQRRKLLDVLLSYENAFAASEYDIGRTSILKHDTVRGDAGPVRHPLRRLAPAERKEVSLLVQRMLELGIIEPSSSP</sequence>
<name>A0A5S6Q6B0_TRIMR</name>
<dbReference type="Pfam" id="PF00077">
    <property type="entry name" value="RVP"/>
    <property type="match status" value="1"/>
</dbReference>
<dbReference type="InterPro" id="IPR050951">
    <property type="entry name" value="Retrovirus_Pol_polyprotein"/>
</dbReference>
<dbReference type="GO" id="GO:0006508">
    <property type="term" value="P:proteolysis"/>
    <property type="evidence" value="ECO:0007669"/>
    <property type="project" value="InterPro"/>
</dbReference>
<keyword evidence="3" id="KW-0540">Nuclease</keyword>
<dbReference type="SUPFAM" id="SSF56672">
    <property type="entry name" value="DNA/RNA polymerases"/>
    <property type="match status" value="1"/>
</dbReference>
<dbReference type="AlphaFoldDB" id="A0A5S6Q6B0"/>
<keyword evidence="10" id="KW-1185">Reference proteome</keyword>
<keyword evidence="2" id="KW-0548">Nucleotidyltransferase</keyword>
<evidence type="ECO:0000259" key="9">
    <source>
        <dbReference type="PROSITE" id="PS50175"/>
    </source>
</evidence>
<dbReference type="InterPro" id="IPR001995">
    <property type="entry name" value="Peptidase_A2_cat"/>
</dbReference>
<dbReference type="InterPro" id="IPR018061">
    <property type="entry name" value="Retropepsins"/>
</dbReference>
<evidence type="ECO:0000256" key="1">
    <source>
        <dbReference type="ARBA" id="ARBA00022679"/>
    </source>
</evidence>
<evidence type="ECO:0000256" key="4">
    <source>
        <dbReference type="ARBA" id="ARBA00022759"/>
    </source>
</evidence>
<keyword evidence="6" id="KW-0863">Zinc-finger</keyword>
<evidence type="ECO:0000256" key="5">
    <source>
        <dbReference type="ARBA" id="ARBA00022801"/>
    </source>
</evidence>
<protein>
    <submittedName>
        <fullName evidence="11">CCHC-type domain-containing protein</fullName>
    </submittedName>
</protein>
<evidence type="ECO:0000259" key="8">
    <source>
        <dbReference type="PROSITE" id="PS50158"/>
    </source>
</evidence>
<dbReference type="Proteomes" id="UP000046395">
    <property type="component" value="Unassembled WGS sequence"/>
</dbReference>
<dbReference type="SUPFAM" id="SSF50630">
    <property type="entry name" value="Acid proteases"/>
    <property type="match status" value="1"/>
</dbReference>
<evidence type="ECO:0000256" key="6">
    <source>
        <dbReference type="PROSITE-ProRule" id="PRU00047"/>
    </source>
</evidence>
<dbReference type="InterPro" id="IPR021109">
    <property type="entry name" value="Peptidase_aspartic_dom_sf"/>
</dbReference>
<dbReference type="Gene3D" id="3.10.10.10">
    <property type="entry name" value="HIV Type 1 Reverse Transcriptase, subunit A, domain 1"/>
    <property type="match status" value="1"/>
</dbReference>
<dbReference type="PROSITE" id="PS50175">
    <property type="entry name" value="ASP_PROT_RETROV"/>
    <property type="match status" value="1"/>
</dbReference>
<dbReference type="GO" id="GO:0019899">
    <property type="term" value="F:enzyme binding"/>
    <property type="evidence" value="ECO:0007669"/>
    <property type="project" value="UniProtKB-ARBA"/>
</dbReference>
<dbReference type="Gene3D" id="4.10.60.10">
    <property type="entry name" value="Zinc finger, CCHC-type"/>
    <property type="match status" value="1"/>
</dbReference>
<dbReference type="InterPro" id="IPR043502">
    <property type="entry name" value="DNA/RNA_pol_sf"/>
</dbReference>
<dbReference type="Gene3D" id="2.40.70.10">
    <property type="entry name" value="Acid Proteases"/>
    <property type="match status" value="1"/>
</dbReference>
<dbReference type="GO" id="GO:0003676">
    <property type="term" value="F:nucleic acid binding"/>
    <property type="evidence" value="ECO:0007669"/>
    <property type="project" value="InterPro"/>
</dbReference>
<dbReference type="PROSITE" id="PS50158">
    <property type="entry name" value="ZF_CCHC"/>
    <property type="match status" value="1"/>
</dbReference>
<dbReference type="InterPro" id="IPR036875">
    <property type="entry name" value="Znf_CCHC_sf"/>
</dbReference>
<reference evidence="11" key="1">
    <citation type="submission" date="2019-12" db="UniProtKB">
        <authorList>
            <consortium name="WormBaseParasite"/>
        </authorList>
    </citation>
    <scope>IDENTIFICATION</scope>
</reference>
<evidence type="ECO:0000256" key="7">
    <source>
        <dbReference type="SAM" id="MobiDB-lite"/>
    </source>
</evidence>
<feature type="compositionally biased region" description="Polar residues" evidence="7">
    <location>
        <begin position="1"/>
        <end position="11"/>
    </location>
</feature>
<evidence type="ECO:0000313" key="11">
    <source>
        <dbReference type="WBParaSite" id="TMUE_1000002713.1"/>
    </source>
</evidence>
<dbReference type="SMART" id="SM00343">
    <property type="entry name" value="ZnF_C2HC"/>
    <property type="match status" value="1"/>
</dbReference>
<keyword evidence="6" id="KW-0862">Zinc</keyword>
<dbReference type="SUPFAM" id="SSF57756">
    <property type="entry name" value="Retrovirus zinc finger-like domains"/>
    <property type="match status" value="1"/>
</dbReference>